<dbReference type="Proteomes" id="UP000320176">
    <property type="component" value="Unassembled WGS sequence"/>
</dbReference>
<dbReference type="AlphaFoldDB" id="A0A5C6A021"/>
<comment type="caution">
    <text evidence="1">The sequence shown here is derived from an EMBL/GenBank/DDBJ whole genome shotgun (WGS) entry which is preliminary data.</text>
</comment>
<gene>
    <name evidence="1" type="ORF">Pla52n_60220</name>
</gene>
<evidence type="ECO:0008006" key="3">
    <source>
        <dbReference type="Google" id="ProtNLM"/>
    </source>
</evidence>
<reference evidence="1 2" key="1">
    <citation type="submission" date="2019-02" db="EMBL/GenBank/DDBJ databases">
        <title>Deep-cultivation of Planctomycetes and their phenomic and genomic characterization uncovers novel biology.</title>
        <authorList>
            <person name="Wiegand S."/>
            <person name="Jogler M."/>
            <person name="Boedeker C."/>
            <person name="Pinto D."/>
            <person name="Vollmers J."/>
            <person name="Rivas-Marin E."/>
            <person name="Kohn T."/>
            <person name="Peeters S.H."/>
            <person name="Heuer A."/>
            <person name="Rast P."/>
            <person name="Oberbeckmann S."/>
            <person name="Bunk B."/>
            <person name="Jeske O."/>
            <person name="Meyerdierks A."/>
            <person name="Storesund J.E."/>
            <person name="Kallscheuer N."/>
            <person name="Luecker S."/>
            <person name="Lage O.M."/>
            <person name="Pohl T."/>
            <person name="Merkel B.J."/>
            <person name="Hornburger P."/>
            <person name="Mueller R.-W."/>
            <person name="Bruemmer F."/>
            <person name="Labrenz M."/>
            <person name="Spormann A.M."/>
            <person name="Op Den Camp H."/>
            <person name="Overmann J."/>
            <person name="Amann R."/>
            <person name="Jetten M.S.M."/>
            <person name="Mascher T."/>
            <person name="Medema M.H."/>
            <person name="Devos D.P."/>
            <person name="Kaster A.-K."/>
            <person name="Ovreas L."/>
            <person name="Rohde M."/>
            <person name="Galperin M.Y."/>
            <person name="Jogler C."/>
        </authorList>
    </citation>
    <scope>NUCLEOTIDE SEQUENCE [LARGE SCALE GENOMIC DNA]</scope>
    <source>
        <strain evidence="1 2">Pla52n</strain>
    </source>
</reference>
<accession>A0A5C6A021</accession>
<organism evidence="1 2">
    <name type="scientific">Stieleria varia</name>
    <dbReference type="NCBI Taxonomy" id="2528005"/>
    <lineage>
        <taxon>Bacteria</taxon>
        <taxon>Pseudomonadati</taxon>
        <taxon>Planctomycetota</taxon>
        <taxon>Planctomycetia</taxon>
        <taxon>Pirellulales</taxon>
        <taxon>Pirellulaceae</taxon>
        <taxon>Stieleria</taxon>
    </lineage>
</organism>
<dbReference type="OrthoDB" id="5422155at2"/>
<sequence length="67" mass="7501">MANTEKSLVKSAARETLESLPDDATWDDVIYRMYVRQKIEAGLADAEAGNLISTDDVRRRLGRSDES</sequence>
<keyword evidence="2" id="KW-1185">Reference proteome</keyword>
<dbReference type="EMBL" id="SJPN01000010">
    <property type="protein sequence ID" value="TWT92657.1"/>
    <property type="molecule type" value="Genomic_DNA"/>
</dbReference>
<evidence type="ECO:0000313" key="2">
    <source>
        <dbReference type="Proteomes" id="UP000320176"/>
    </source>
</evidence>
<proteinExistence type="predicted"/>
<evidence type="ECO:0000313" key="1">
    <source>
        <dbReference type="EMBL" id="TWT92657.1"/>
    </source>
</evidence>
<name>A0A5C6A021_9BACT</name>
<dbReference type="RefSeq" id="WP_146522976.1">
    <property type="nucleotide sequence ID" value="NZ_CP151726.1"/>
</dbReference>
<protein>
    <recommendedName>
        <fullName evidence="3">Addiction module component</fullName>
    </recommendedName>
</protein>